<feature type="signal peptide" evidence="3">
    <location>
        <begin position="1"/>
        <end position="31"/>
    </location>
</feature>
<feature type="domain" description="Low molecular weight antigen MTB12-like C-terminal" evidence="4">
    <location>
        <begin position="41"/>
        <end position="152"/>
    </location>
</feature>
<keyword evidence="1 3" id="KW-0732">Signal</keyword>
<dbReference type="RefSeq" id="WP_067446135.1">
    <property type="nucleotide sequence ID" value="NZ_SMFR01000002.1"/>
</dbReference>
<comment type="caution">
    <text evidence="5">The sequence shown here is derived from an EMBL/GenBank/DDBJ whole genome shotgun (WGS) entry which is preliminary data.</text>
</comment>
<feature type="chain" id="PRO_5020284929" description="Low molecular weight antigen MTB12-like C-terminal domain-containing protein" evidence="3">
    <location>
        <begin position="32"/>
        <end position="157"/>
    </location>
</feature>
<dbReference type="Pfam" id="PF26580">
    <property type="entry name" value="Mtb12_C"/>
    <property type="match status" value="1"/>
</dbReference>
<evidence type="ECO:0000256" key="3">
    <source>
        <dbReference type="SAM" id="SignalP"/>
    </source>
</evidence>
<sequence>MSSHRVLAGAALASVGLVVSATGLHVGAASAAPGDFLITSDVPSLAELNAQVEFLVETSASDQAKAANLEAGMNAVVVPRTVYNLGLFRAPLGSNEVTGPETHNGDEHTAMLHSNSAGRPGIVMQVTWKRVDGAWKMASKSLCEGVKTVGLPIPCTF</sequence>
<dbReference type="AlphaFoldDB" id="A0A4R1FPS3"/>
<evidence type="ECO:0000259" key="4">
    <source>
        <dbReference type="Pfam" id="PF26580"/>
    </source>
</evidence>
<evidence type="ECO:0000256" key="2">
    <source>
        <dbReference type="ARBA" id="ARBA00093774"/>
    </source>
</evidence>
<comment type="similarity">
    <text evidence="2">Belongs to the MTB12 family.</text>
</comment>
<reference evidence="5 6" key="1">
    <citation type="submission" date="2019-03" db="EMBL/GenBank/DDBJ databases">
        <title>Genomic Encyclopedia of Type Strains, Phase IV (KMG-IV): sequencing the most valuable type-strain genomes for metagenomic binning, comparative biology and taxonomic classification.</title>
        <authorList>
            <person name="Goeker M."/>
        </authorList>
    </citation>
    <scope>NUCLEOTIDE SEQUENCE [LARGE SCALE GENOMIC DNA]</scope>
    <source>
        <strain evidence="5 6">DSM 44684</strain>
    </source>
</reference>
<evidence type="ECO:0000256" key="1">
    <source>
        <dbReference type="ARBA" id="ARBA00022729"/>
    </source>
</evidence>
<dbReference type="EMBL" id="SMFR01000002">
    <property type="protein sequence ID" value="TCJ97166.1"/>
    <property type="molecule type" value="Genomic_DNA"/>
</dbReference>
<dbReference type="OrthoDB" id="4375957at2"/>
<evidence type="ECO:0000313" key="6">
    <source>
        <dbReference type="Proteomes" id="UP000294856"/>
    </source>
</evidence>
<dbReference type="InterPro" id="IPR058644">
    <property type="entry name" value="Mtb12-like_C"/>
</dbReference>
<proteinExistence type="inferred from homology"/>
<name>A0A4R1FPS3_9NOCA</name>
<gene>
    <name evidence="5" type="ORF">DFR71_3202</name>
</gene>
<evidence type="ECO:0000313" key="5">
    <source>
        <dbReference type="EMBL" id="TCJ97166.1"/>
    </source>
</evidence>
<dbReference type="STRING" id="1210063.GCA_001612665_00863"/>
<dbReference type="Proteomes" id="UP000294856">
    <property type="component" value="Unassembled WGS sequence"/>
</dbReference>
<keyword evidence="6" id="KW-1185">Reference proteome</keyword>
<accession>A0A4R1FPS3</accession>
<organism evidence="5 6">
    <name type="scientific">Nocardia alba</name>
    <dbReference type="NCBI Taxonomy" id="225051"/>
    <lineage>
        <taxon>Bacteria</taxon>
        <taxon>Bacillati</taxon>
        <taxon>Actinomycetota</taxon>
        <taxon>Actinomycetes</taxon>
        <taxon>Mycobacteriales</taxon>
        <taxon>Nocardiaceae</taxon>
        <taxon>Nocardia</taxon>
    </lineage>
</organism>
<protein>
    <recommendedName>
        <fullName evidence="4">Low molecular weight antigen MTB12-like C-terminal domain-containing protein</fullName>
    </recommendedName>
</protein>